<feature type="transmembrane region" description="Helical" evidence="4">
    <location>
        <begin position="106"/>
        <end position="128"/>
    </location>
</feature>
<dbReference type="SUPFAM" id="SSF103473">
    <property type="entry name" value="MFS general substrate transporter"/>
    <property type="match status" value="1"/>
</dbReference>
<feature type="transmembrane region" description="Helical" evidence="4">
    <location>
        <begin position="306"/>
        <end position="332"/>
    </location>
</feature>
<evidence type="ECO:0000256" key="4">
    <source>
        <dbReference type="SAM" id="Phobius"/>
    </source>
</evidence>
<feature type="transmembrane region" description="Helical" evidence="4">
    <location>
        <begin position="243"/>
        <end position="261"/>
    </location>
</feature>
<evidence type="ECO:0000256" key="1">
    <source>
        <dbReference type="ARBA" id="ARBA00022692"/>
    </source>
</evidence>
<dbReference type="Proteomes" id="UP000046122">
    <property type="component" value="Unassembled WGS sequence"/>
</dbReference>
<dbReference type="InterPro" id="IPR011701">
    <property type="entry name" value="MFS"/>
</dbReference>
<dbReference type="GO" id="GO:0022857">
    <property type="term" value="F:transmembrane transporter activity"/>
    <property type="evidence" value="ECO:0007669"/>
    <property type="project" value="InterPro"/>
</dbReference>
<evidence type="ECO:0000256" key="3">
    <source>
        <dbReference type="ARBA" id="ARBA00023136"/>
    </source>
</evidence>
<feature type="transmembrane region" description="Helical" evidence="4">
    <location>
        <begin position="140"/>
        <end position="161"/>
    </location>
</feature>
<evidence type="ECO:0000259" key="5">
    <source>
        <dbReference type="PROSITE" id="PS50850"/>
    </source>
</evidence>
<sequence>MEATAPLARSRHLLVSALGVTQILAWGSSYYLPAVLAAPIARDTGWSLASVVAGLSYGLLLAGLVSPVTGRLIQRHGGRPVLAVSSLLLAAAHSLLATATTYPLYLIAWLLMGLGMSSGLYDAGFATLGRLYGQGARSAITNLTLFGGFASTVCWPLSAFLVEHGGWRIACLSYAAIHLAICLPLHLRMIPPSPPAAPAPTKDRAKEASTAGRTRARFILLASILTLAAMIASMLSVHLLTLLQLRGVSLAAAVGLGALVGPSQVGARVAELLIGRNRHHPIWTMLTSVSLLAAGIWLLLASQTFVALALILYGAGNGIHTIARGALPLVLFDPQQYAALMGKLATPSLIVQAATPSIGALLLGMGGGTLMLATLALAATINVMLCACLVAVVRR</sequence>
<feature type="transmembrane region" description="Helical" evidence="4">
    <location>
        <begin position="370"/>
        <end position="393"/>
    </location>
</feature>
<protein>
    <submittedName>
        <fullName evidence="6">Major facilitator superfamily MFS_1</fullName>
    </submittedName>
</protein>
<evidence type="ECO:0000313" key="7">
    <source>
        <dbReference type="Proteomes" id="UP000046122"/>
    </source>
</evidence>
<feature type="transmembrane region" description="Helical" evidence="4">
    <location>
        <begin position="47"/>
        <end position="69"/>
    </location>
</feature>
<dbReference type="InterPro" id="IPR020846">
    <property type="entry name" value="MFS_dom"/>
</dbReference>
<dbReference type="AlphaFoldDB" id="A0A090GGY2"/>
<feature type="transmembrane region" description="Helical" evidence="4">
    <location>
        <begin position="218"/>
        <end position="237"/>
    </location>
</feature>
<dbReference type="InterPro" id="IPR036259">
    <property type="entry name" value="MFS_trans_sf"/>
</dbReference>
<evidence type="ECO:0000313" key="6">
    <source>
        <dbReference type="EMBL" id="CDX61873.1"/>
    </source>
</evidence>
<keyword evidence="1 4" id="KW-0812">Transmembrane</keyword>
<keyword evidence="3 4" id="KW-0472">Membrane</keyword>
<organism evidence="6 7">
    <name type="scientific">Mesorhizobium plurifarium</name>
    <dbReference type="NCBI Taxonomy" id="69974"/>
    <lineage>
        <taxon>Bacteria</taxon>
        <taxon>Pseudomonadati</taxon>
        <taxon>Pseudomonadota</taxon>
        <taxon>Alphaproteobacteria</taxon>
        <taxon>Hyphomicrobiales</taxon>
        <taxon>Phyllobacteriaceae</taxon>
        <taxon>Mesorhizobium</taxon>
    </lineage>
</organism>
<dbReference type="PROSITE" id="PS50850">
    <property type="entry name" value="MFS"/>
    <property type="match status" value="1"/>
</dbReference>
<accession>A0A090GGY2</accession>
<dbReference type="Gene3D" id="1.20.1250.20">
    <property type="entry name" value="MFS general substrate transporter like domains"/>
    <property type="match status" value="1"/>
</dbReference>
<dbReference type="PANTHER" id="PTHR11360:SF290">
    <property type="entry name" value="MONOCARBOXYLATE MFS PERMEASE"/>
    <property type="match status" value="1"/>
</dbReference>
<dbReference type="InterPro" id="IPR050327">
    <property type="entry name" value="Proton-linked_MCT"/>
</dbReference>
<dbReference type="Pfam" id="PF07690">
    <property type="entry name" value="MFS_1"/>
    <property type="match status" value="1"/>
</dbReference>
<feature type="transmembrane region" description="Helical" evidence="4">
    <location>
        <begin position="81"/>
        <end position="100"/>
    </location>
</feature>
<feature type="domain" description="Major facilitator superfamily (MFS) profile" evidence="5">
    <location>
        <begin position="14"/>
        <end position="394"/>
    </location>
</feature>
<reference evidence="6 7" key="1">
    <citation type="submission" date="2014-08" db="EMBL/GenBank/DDBJ databases">
        <authorList>
            <person name="Moulin Lionel"/>
        </authorList>
    </citation>
    <scope>NUCLEOTIDE SEQUENCE [LARGE SCALE GENOMIC DNA]</scope>
</reference>
<name>A0A090GGY2_MESPL</name>
<gene>
    <name evidence="6" type="ORF">MPL3365_70142</name>
</gene>
<feature type="transmembrane region" description="Helical" evidence="4">
    <location>
        <begin position="282"/>
        <end position="300"/>
    </location>
</feature>
<evidence type="ECO:0000256" key="2">
    <source>
        <dbReference type="ARBA" id="ARBA00022989"/>
    </source>
</evidence>
<keyword evidence="2 4" id="KW-1133">Transmembrane helix</keyword>
<proteinExistence type="predicted"/>
<dbReference type="EMBL" id="CCNE01000065">
    <property type="protein sequence ID" value="CDX61873.1"/>
    <property type="molecule type" value="Genomic_DNA"/>
</dbReference>
<dbReference type="PANTHER" id="PTHR11360">
    <property type="entry name" value="MONOCARBOXYLATE TRANSPORTER"/>
    <property type="match status" value="1"/>
</dbReference>